<organism evidence="2 3">
    <name type="scientific">Roseivirga spongicola</name>
    <dbReference type="NCBI Taxonomy" id="333140"/>
    <lineage>
        <taxon>Bacteria</taxon>
        <taxon>Pseudomonadati</taxon>
        <taxon>Bacteroidota</taxon>
        <taxon>Cytophagia</taxon>
        <taxon>Cytophagales</taxon>
        <taxon>Roseivirgaceae</taxon>
        <taxon>Roseivirga</taxon>
    </lineage>
</organism>
<sequence>MGIMQRFLLAVVFVLMSFSTALAQNIKQLFEEGKQLFDQEQYALAFGKFEPLTALTQENDMVKYASFYYAVSAYKTGDRVIAKNAFKQIQGKYPNWKIDNEIDYWLGLIAIEQGQIAEGFDYLAKVEDDNFSFSINALKKQAVDSIRDIDRLKALLNDYPENLIASQLASEMLRLDVQDQDLELLNSLQEQYDLQISLTLDDIEVSPKKEVYNIGLFLPFAYRGDSARIAQLESNWTTRMYHGALLGVEKLKSEGINVNLITVDTRDGRQRLDQMIRSGELDDLDFIIGPVTQGAVEQMTPFSKEKRINMINPLSSNSEILVENPFAFLYYPSNESIAIRSADYAVKHFRKNKNAAVFYSGDADLERALLYKELLEKDSFNVPIFKRVPPNESVKIQQWLVEEQEIDQDSSLVNRMIEEMDSLKAAGVQRWQKYSERDFVKDTLKILPDSIGHVFIASDYSQLSTSALSGIAARPDTVGFLASSRFLTAEQSLSFDQLERLNAILVGSNYMNYSTSKVAEFRENYINRFLSSPVKEERLGDAYLGYDIVVTFGKLLQEYGKYFQVGLRRRDLIEGELTEYFRYRLSNDNRYMPYLRVRSAKVEKIEDQ</sequence>
<proteinExistence type="predicted"/>
<dbReference type="SUPFAM" id="SSF53822">
    <property type="entry name" value="Periplasmic binding protein-like I"/>
    <property type="match status" value="1"/>
</dbReference>
<feature type="chain" id="PRO_5007574403" description="Leucine-binding protein domain-containing protein" evidence="1">
    <location>
        <begin position="24"/>
        <end position="608"/>
    </location>
</feature>
<evidence type="ECO:0000256" key="1">
    <source>
        <dbReference type="SAM" id="SignalP"/>
    </source>
</evidence>
<protein>
    <recommendedName>
        <fullName evidence="4">Leucine-binding protein domain-containing protein</fullName>
    </recommendedName>
</protein>
<dbReference type="CDD" id="cd06268">
    <property type="entry name" value="PBP1_ABC_transporter_LIVBP-like"/>
    <property type="match status" value="1"/>
</dbReference>
<name>A0A150XAZ5_9BACT</name>
<dbReference type="Gene3D" id="3.40.50.2300">
    <property type="match status" value="1"/>
</dbReference>
<feature type="signal peptide" evidence="1">
    <location>
        <begin position="1"/>
        <end position="23"/>
    </location>
</feature>
<dbReference type="Gene3D" id="1.25.40.10">
    <property type="entry name" value="Tetratricopeptide repeat domain"/>
    <property type="match status" value="1"/>
</dbReference>
<dbReference type="SUPFAM" id="SSF48452">
    <property type="entry name" value="TPR-like"/>
    <property type="match status" value="1"/>
</dbReference>
<gene>
    <name evidence="2" type="ORF">AWW68_08685</name>
</gene>
<dbReference type="InterPro" id="IPR011990">
    <property type="entry name" value="TPR-like_helical_dom_sf"/>
</dbReference>
<dbReference type="STRING" id="333140.AWW68_08685"/>
<dbReference type="InterPro" id="IPR028082">
    <property type="entry name" value="Peripla_BP_I"/>
</dbReference>
<dbReference type="AlphaFoldDB" id="A0A150XAZ5"/>
<evidence type="ECO:0000313" key="3">
    <source>
        <dbReference type="Proteomes" id="UP000075606"/>
    </source>
</evidence>
<accession>A0A150XAZ5</accession>
<reference evidence="2 3" key="1">
    <citation type="submission" date="2016-01" db="EMBL/GenBank/DDBJ databases">
        <title>Genome sequencing of Roseivirga spongicola UST030701-084.</title>
        <authorList>
            <person name="Selvaratnam C."/>
            <person name="Thevarajoo S."/>
            <person name="Goh K.M."/>
            <person name="Ee R."/>
            <person name="Chan K.-G."/>
            <person name="Chong C.S."/>
        </authorList>
    </citation>
    <scope>NUCLEOTIDE SEQUENCE [LARGE SCALE GENOMIC DNA]</scope>
    <source>
        <strain evidence="2 3">UST030701-084</strain>
    </source>
</reference>
<dbReference type="EMBL" id="LRPC01000012">
    <property type="protein sequence ID" value="KYG75895.1"/>
    <property type="molecule type" value="Genomic_DNA"/>
</dbReference>
<keyword evidence="3" id="KW-1185">Reference proteome</keyword>
<evidence type="ECO:0000313" key="2">
    <source>
        <dbReference type="EMBL" id="KYG75895.1"/>
    </source>
</evidence>
<keyword evidence="1" id="KW-0732">Signal</keyword>
<comment type="caution">
    <text evidence="2">The sequence shown here is derived from an EMBL/GenBank/DDBJ whole genome shotgun (WGS) entry which is preliminary data.</text>
</comment>
<evidence type="ECO:0008006" key="4">
    <source>
        <dbReference type="Google" id="ProtNLM"/>
    </source>
</evidence>
<dbReference type="Proteomes" id="UP000075606">
    <property type="component" value="Unassembled WGS sequence"/>
</dbReference>